<dbReference type="GO" id="GO:0004632">
    <property type="term" value="F:phosphopantothenate--cysteine ligase activity"/>
    <property type="evidence" value="ECO:0007669"/>
    <property type="project" value="UniProtKB-UniRule"/>
</dbReference>
<dbReference type="HAMAP" id="MF_02225">
    <property type="entry name" value="CoaBC"/>
    <property type="match status" value="1"/>
</dbReference>
<feature type="active site" description="Proton donor" evidence="3">
    <location>
        <position position="167"/>
    </location>
</feature>
<comment type="function">
    <text evidence="4">Catalyzes two steps in the biosynthesis of coenzyme A. In the first step cysteine is conjugated to 4'-phosphopantothenate to form 4-phosphopantothenoylcysteine, in the latter compound is decarboxylated to form 4'-phosphopantotheine.</text>
</comment>
<dbReference type="NCBIfam" id="TIGR00521">
    <property type="entry name" value="coaBC_dfp"/>
    <property type="match status" value="1"/>
</dbReference>
<feature type="binding site" evidence="3">
    <location>
        <position position="297"/>
    </location>
    <ligand>
        <name>CTP</name>
        <dbReference type="ChEBI" id="CHEBI:37563"/>
    </ligand>
</feature>
<organism evidence="7 8">
    <name type="scientific">Lujinxingia vulgaris</name>
    <dbReference type="NCBI Taxonomy" id="2600176"/>
    <lineage>
        <taxon>Bacteria</taxon>
        <taxon>Deltaproteobacteria</taxon>
        <taxon>Bradymonadales</taxon>
        <taxon>Lujinxingiaceae</taxon>
        <taxon>Lujinxingia</taxon>
    </lineage>
</organism>
<dbReference type="EMBL" id="VOSM01000008">
    <property type="protein sequence ID" value="TXD35699.1"/>
    <property type="molecule type" value="Genomic_DNA"/>
</dbReference>
<comment type="cofactor">
    <cofactor evidence="3">
        <name>FMN</name>
        <dbReference type="ChEBI" id="CHEBI:58210"/>
    </cofactor>
    <text evidence="3">Binds 1 FMN per subunit.</text>
</comment>
<keyword evidence="3" id="KW-0479">Metal-binding</keyword>
<feature type="domain" description="DNA/pantothenate metabolism flavoprotein C-terminal" evidence="6">
    <location>
        <begin position="194"/>
        <end position="411"/>
    </location>
</feature>
<dbReference type="Pfam" id="PF02441">
    <property type="entry name" value="Flavoprotein"/>
    <property type="match status" value="1"/>
</dbReference>
<dbReference type="UniPathway" id="UPA00241">
    <property type="reaction ID" value="UER00353"/>
</dbReference>
<dbReference type="InterPro" id="IPR005252">
    <property type="entry name" value="CoaBC"/>
</dbReference>
<evidence type="ECO:0000256" key="1">
    <source>
        <dbReference type="ARBA" id="ARBA00022793"/>
    </source>
</evidence>
<feature type="binding site" evidence="3">
    <location>
        <position position="341"/>
    </location>
    <ligand>
        <name>CTP</name>
        <dbReference type="ChEBI" id="CHEBI:37563"/>
    </ligand>
</feature>
<feature type="binding site" evidence="3">
    <location>
        <begin position="313"/>
        <end position="316"/>
    </location>
    <ligand>
        <name>CTP</name>
        <dbReference type="ChEBI" id="CHEBI:37563"/>
    </ligand>
</feature>
<evidence type="ECO:0000259" key="6">
    <source>
        <dbReference type="Pfam" id="PF04127"/>
    </source>
</evidence>
<dbReference type="EC" id="4.1.1.36" evidence="3"/>
<comment type="similarity">
    <text evidence="3 4">In the C-terminal section; belongs to the PPC synthetase family.</text>
</comment>
<comment type="similarity">
    <text evidence="3 4">In the N-terminal section; belongs to the HFCD (homo-oligomeric flavin containing Cys decarboxylase) superfamily.</text>
</comment>
<feature type="binding site" evidence="3">
    <location>
        <position position="359"/>
    </location>
    <ligand>
        <name>CTP</name>
        <dbReference type="ChEBI" id="CHEBI:37563"/>
    </ligand>
</feature>
<dbReference type="InterPro" id="IPR007085">
    <property type="entry name" value="DNA/pantothenate-metab_flavo_C"/>
</dbReference>
<name>A0A5C6X1L8_9DELT</name>
<accession>A0A5C6X1L8</accession>
<comment type="function">
    <text evidence="3">Catalyzes two sequential steps in the biosynthesis of coenzyme A. In the first step cysteine is conjugated to 4'-phosphopantothenate to form 4-phosphopantothenoylcysteine. In the second step the latter compound is decarboxylated to form 4'-phosphopantotheine.</text>
</comment>
<dbReference type="GO" id="GO:0015937">
    <property type="term" value="P:coenzyme A biosynthetic process"/>
    <property type="evidence" value="ECO:0007669"/>
    <property type="project" value="UniProtKB-UniRule"/>
</dbReference>
<dbReference type="AlphaFoldDB" id="A0A5C6X1L8"/>
<comment type="catalytic activity">
    <reaction evidence="3 4">
        <text>N-[(R)-4-phosphopantothenoyl]-L-cysteine + H(+) = (R)-4'-phosphopantetheine + CO2</text>
        <dbReference type="Rhea" id="RHEA:16793"/>
        <dbReference type="ChEBI" id="CHEBI:15378"/>
        <dbReference type="ChEBI" id="CHEBI:16526"/>
        <dbReference type="ChEBI" id="CHEBI:59458"/>
        <dbReference type="ChEBI" id="CHEBI:61723"/>
        <dbReference type="EC" id="4.1.1.36"/>
    </reaction>
</comment>
<dbReference type="Pfam" id="PF04127">
    <property type="entry name" value="DFP"/>
    <property type="match status" value="1"/>
</dbReference>
<reference evidence="7 8" key="1">
    <citation type="submission" date="2019-08" db="EMBL/GenBank/DDBJ databases">
        <title>Bradymonadales sp. TMQ4.</title>
        <authorList>
            <person name="Liang Q."/>
        </authorList>
    </citation>
    <scope>NUCLEOTIDE SEQUENCE [LARGE SCALE GENOMIC DNA]</scope>
    <source>
        <strain evidence="7 8">TMQ4</strain>
    </source>
</reference>
<keyword evidence="3 4" id="KW-0288">FMN</keyword>
<dbReference type="PANTHER" id="PTHR14359:SF6">
    <property type="entry name" value="PHOSPHOPANTOTHENOYLCYSTEINE DECARBOXYLASE"/>
    <property type="match status" value="1"/>
</dbReference>
<comment type="caution">
    <text evidence="3">Lacks conserved residue(s) required for the propagation of feature annotation.</text>
</comment>
<dbReference type="Proteomes" id="UP000321412">
    <property type="component" value="Unassembled WGS sequence"/>
</dbReference>
<dbReference type="InterPro" id="IPR003382">
    <property type="entry name" value="Flavoprotein"/>
</dbReference>
<feature type="binding site" evidence="3">
    <location>
        <position position="287"/>
    </location>
    <ligand>
        <name>CTP</name>
        <dbReference type="ChEBI" id="CHEBI:37563"/>
    </ligand>
</feature>
<dbReference type="InterPro" id="IPR036551">
    <property type="entry name" value="Flavin_trans-like"/>
</dbReference>
<dbReference type="EC" id="6.3.2.5" evidence="3"/>
<keyword evidence="1 3" id="KW-0210">Decarboxylase</keyword>
<keyword evidence="3" id="KW-0460">Magnesium</keyword>
<feature type="region of interest" description="Phosphopantothenoylcysteine decarboxylase" evidence="3">
    <location>
        <begin position="1"/>
        <end position="198"/>
    </location>
</feature>
<keyword evidence="3" id="KW-0511">Multifunctional enzyme</keyword>
<feature type="region of interest" description="Phosphopantothenate--cysteine ligase" evidence="3">
    <location>
        <begin position="199"/>
        <end position="416"/>
    </location>
</feature>
<evidence type="ECO:0000259" key="5">
    <source>
        <dbReference type="Pfam" id="PF02441"/>
    </source>
</evidence>
<dbReference type="InterPro" id="IPR035929">
    <property type="entry name" value="CoaB-like_sf"/>
</dbReference>
<keyword evidence="3 4" id="KW-0436">Ligase</keyword>
<dbReference type="GO" id="GO:0046872">
    <property type="term" value="F:metal ion binding"/>
    <property type="evidence" value="ECO:0007669"/>
    <property type="project" value="UniProtKB-KW"/>
</dbReference>
<evidence type="ECO:0000256" key="4">
    <source>
        <dbReference type="RuleBase" id="RU364078"/>
    </source>
</evidence>
<keyword evidence="2 3" id="KW-0456">Lyase</keyword>
<evidence type="ECO:0000256" key="3">
    <source>
        <dbReference type="HAMAP-Rule" id="MF_02225"/>
    </source>
</evidence>
<dbReference type="GO" id="GO:0015941">
    <property type="term" value="P:pantothenate catabolic process"/>
    <property type="evidence" value="ECO:0007669"/>
    <property type="project" value="InterPro"/>
</dbReference>
<dbReference type="GO" id="GO:0004633">
    <property type="term" value="F:phosphopantothenoylcysteine decarboxylase activity"/>
    <property type="evidence" value="ECO:0007669"/>
    <property type="project" value="UniProtKB-UniRule"/>
</dbReference>
<protein>
    <recommendedName>
        <fullName evidence="3">Coenzyme A biosynthesis bifunctional protein CoaBC</fullName>
    </recommendedName>
    <alternativeName>
        <fullName evidence="3">DNA/pantothenate metabolism flavoprotein</fullName>
    </alternativeName>
    <alternativeName>
        <fullName evidence="3">Phosphopantothenoylcysteine synthetase/decarboxylase</fullName>
        <shortName evidence="3">PPCS-PPCDC</shortName>
    </alternativeName>
    <domain>
        <recommendedName>
            <fullName evidence="3">Phosphopantothenoylcysteine decarboxylase</fullName>
            <shortName evidence="3">PPC decarboxylase</shortName>
            <shortName evidence="3">PPC-DC</shortName>
            <ecNumber evidence="3">4.1.1.36</ecNumber>
        </recommendedName>
        <alternativeName>
            <fullName evidence="3">CoaC</fullName>
        </alternativeName>
    </domain>
    <domain>
        <recommendedName>
            <fullName evidence="3">Phosphopantothenate--cysteine ligase</fullName>
            <ecNumber evidence="3">6.3.2.5</ecNumber>
        </recommendedName>
        <alternativeName>
            <fullName evidence="3">CoaB</fullName>
        </alternativeName>
        <alternativeName>
            <fullName evidence="3">Phosphopantothenoylcysteine synthetase</fullName>
            <shortName evidence="3">PPC synthetase</shortName>
            <shortName evidence="3">PPC-S</shortName>
        </alternativeName>
    </domain>
</protein>
<keyword evidence="8" id="KW-1185">Reference proteome</keyword>
<evidence type="ECO:0000256" key="2">
    <source>
        <dbReference type="ARBA" id="ARBA00023239"/>
    </source>
</evidence>
<proteinExistence type="inferred from homology"/>
<dbReference type="PANTHER" id="PTHR14359">
    <property type="entry name" value="HOMO-OLIGOMERIC FLAVIN CONTAINING CYS DECARBOXYLASE FAMILY"/>
    <property type="match status" value="1"/>
</dbReference>
<dbReference type="Gene3D" id="3.40.50.10300">
    <property type="entry name" value="CoaB-like"/>
    <property type="match status" value="1"/>
</dbReference>
<comment type="caution">
    <text evidence="7">The sequence shown here is derived from an EMBL/GenBank/DDBJ whole genome shotgun (WGS) entry which is preliminary data.</text>
</comment>
<dbReference type="Gene3D" id="3.40.50.1950">
    <property type="entry name" value="Flavin prenyltransferase-like"/>
    <property type="match status" value="1"/>
</dbReference>
<gene>
    <name evidence="3 7" type="primary">coaBC</name>
    <name evidence="7" type="ORF">FRC98_15305</name>
</gene>
<sequence>MRGGGRQSEATVALKVVLGVSGGIAAYKACELVRALIKRGDEVRVVMTRNAQEFVTPLTFQALTQQPVGVATFDAGYEAQIGHIELARWADVVLVAPATANTIAKMARGMADDLLTTVLLATRAPVVVAPAMNTQMYLHPRVQANLETLRQTERHLVIEPDAGELACGEVGAGRLPDPPVILAELDRALSPQLLKGKRVLLSAGPTREAIDAARFLSNPSSGKMGYALAAAARSLGAEVTLVSGPTALEAPYGVTRVDVVSAVQMHGEVMARASEVDVAMMVAAVADWRPSHPSDKKMPKGQMSPTLELERNPDILAELGERFGEGSETEEGARRPLVVGFAAESHDVIERARAKRARKGAHAIVANVIGGPASTFGAESATVHLLVGDEEPRTFSGTKPEVARALWEALARRLQS</sequence>
<dbReference type="OrthoDB" id="9802554at2"/>
<keyword evidence="3 4" id="KW-0285">Flavoprotein</keyword>
<dbReference type="GO" id="GO:0010181">
    <property type="term" value="F:FMN binding"/>
    <property type="evidence" value="ECO:0007669"/>
    <property type="project" value="UniProtKB-UniRule"/>
</dbReference>
<feature type="domain" description="Flavoprotein" evidence="5">
    <location>
        <begin position="15"/>
        <end position="155"/>
    </location>
</feature>
<dbReference type="GO" id="GO:0071513">
    <property type="term" value="C:phosphopantothenoylcysteine decarboxylase complex"/>
    <property type="evidence" value="ECO:0007669"/>
    <property type="project" value="TreeGrafter"/>
</dbReference>
<dbReference type="SUPFAM" id="SSF52507">
    <property type="entry name" value="Homo-oligomeric flavin-containing Cys decarboxylases, HFCD"/>
    <property type="match status" value="1"/>
</dbReference>
<comment type="pathway">
    <text evidence="3 4">Cofactor biosynthesis; coenzyme A biosynthesis; CoA from (R)-pantothenate: step 3/5.</text>
</comment>
<feature type="binding site" evidence="3">
    <location>
        <position position="355"/>
    </location>
    <ligand>
        <name>CTP</name>
        <dbReference type="ChEBI" id="CHEBI:37563"/>
    </ligand>
</feature>
<evidence type="ECO:0000313" key="7">
    <source>
        <dbReference type="EMBL" id="TXD35699.1"/>
    </source>
</evidence>
<comment type="cofactor">
    <cofactor evidence="3">
        <name>Mg(2+)</name>
        <dbReference type="ChEBI" id="CHEBI:18420"/>
    </cofactor>
</comment>
<dbReference type="SUPFAM" id="SSF102645">
    <property type="entry name" value="CoaB-like"/>
    <property type="match status" value="1"/>
</dbReference>
<evidence type="ECO:0000313" key="8">
    <source>
        <dbReference type="Proteomes" id="UP000321412"/>
    </source>
</evidence>
<comment type="catalytic activity">
    <reaction evidence="3 4">
        <text>(R)-4'-phosphopantothenate + L-cysteine + CTP = N-[(R)-4-phosphopantothenoyl]-L-cysteine + CMP + diphosphate + H(+)</text>
        <dbReference type="Rhea" id="RHEA:19397"/>
        <dbReference type="ChEBI" id="CHEBI:10986"/>
        <dbReference type="ChEBI" id="CHEBI:15378"/>
        <dbReference type="ChEBI" id="CHEBI:33019"/>
        <dbReference type="ChEBI" id="CHEBI:35235"/>
        <dbReference type="ChEBI" id="CHEBI:37563"/>
        <dbReference type="ChEBI" id="CHEBI:59458"/>
        <dbReference type="ChEBI" id="CHEBI:60377"/>
        <dbReference type="EC" id="6.3.2.5"/>
    </reaction>
</comment>
<comment type="pathway">
    <text evidence="3 4">Cofactor biosynthesis; coenzyme A biosynthesis; CoA from (R)-pantothenate: step 2/5.</text>
</comment>